<evidence type="ECO:0000313" key="2">
    <source>
        <dbReference type="EMBL" id="MBZ5749376.1"/>
    </source>
</evidence>
<keyword evidence="1" id="KW-0472">Membrane</keyword>
<feature type="transmembrane region" description="Helical" evidence="1">
    <location>
        <begin position="27"/>
        <end position="52"/>
    </location>
</feature>
<organism evidence="2 3">
    <name type="scientific">Metabacillus rhizolycopersici</name>
    <dbReference type="NCBI Taxonomy" id="2875709"/>
    <lineage>
        <taxon>Bacteria</taxon>
        <taxon>Bacillati</taxon>
        <taxon>Bacillota</taxon>
        <taxon>Bacilli</taxon>
        <taxon>Bacillales</taxon>
        <taxon>Bacillaceae</taxon>
        <taxon>Metabacillus</taxon>
    </lineage>
</organism>
<dbReference type="EMBL" id="JAIQUM010000005">
    <property type="protein sequence ID" value="MBZ5749376.1"/>
    <property type="molecule type" value="Genomic_DNA"/>
</dbReference>
<sequence length="62" mass="6933">MNSWIFLFLACILSGFALIEVPLTDTFLASLSPFTTVVGILTVLIFSLILIYKGVRYLFTTK</sequence>
<dbReference type="Proteomes" id="UP001165287">
    <property type="component" value="Unassembled WGS sequence"/>
</dbReference>
<keyword evidence="3" id="KW-1185">Reference proteome</keyword>
<keyword evidence="1" id="KW-1133">Transmembrane helix</keyword>
<evidence type="ECO:0000256" key="1">
    <source>
        <dbReference type="SAM" id="Phobius"/>
    </source>
</evidence>
<dbReference type="RefSeq" id="WP_224137060.1">
    <property type="nucleotide sequence ID" value="NZ_JAIQUM010000005.1"/>
</dbReference>
<reference evidence="2" key="1">
    <citation type="submission" date="2024-05" db="EMBL/GenBank/DDBJ databases">
        <title>Metabacillus sp. nov., isolated from the rhizosphere soil of tomato plants.</title>
        <authorList>
            <person name="Ma R."/>
        </authorList>
    </citation>
    <scope>NUCLEOTIDE SEQUENCE</scope>
    <source>
        <strain evidence="2">DBTR6</strain>
    </source>
</reference>
<proteinExistence type="predicted"/>
<comment type="caution">
    <text evidence="2">The sequence shown here is derived from an EMBL/GenBank/DDBJ whole genome shotgun (WGS) entry which is preliminary data.</text>
</comment>
<accession>A0ABS7UM36</accession>
<name>A0ABS7UM36_9BACI</name>
<protein>
    <submittedName>
        <fullName evidence="2">Uncharacterized protein</fullName>
    </submittedName>
</protein>
<evidence type="ECO:0000313" key="3">
    <source>
        <dbReference type="Proteomes" id="UP001165287"/>
    </source>
</evidence>
<gene>
    <name evidence="2" type="ORF">K9V48_03735</name>
</gene>
<keyword evidence="1" id="KW-0812">Transmembrane</keyword>